<sequence>MPKDIASGAIYGHTVHVMDLGGVTVIAMDTGRVSDVVVDMRREGFHADSSADLVEVTHAEGFTVLGTHAGPVERFMDVRVRTALSKLPQSVTAAWFESDWVLAEMDRASAADEWDETLAPLALLADAARTLPPESAEPLSFGYPTRDMPAPAPALVEEASPSTETVQRPDEPLEMPTRITGARRGDIDYSDLGGDEVAPIADGHPADADAPADLTRVRREQRPPSIFDDSRPSTRPDTDPEQHMERNTDE</sequence>
<protein>
    <submittedName>
        <fullName evidence="2">Uncharacterized protein</fullName>
    </submittedName>
</protein>
<organism evidence="2 3">
    <name type="scientific">Corynebacterium hadale</name>
    <dbReference type="NCBI Taxonomy" id="2026255"/>
    <lineage>
        <taxon>Bacteria</taxon>
        <taxon>Bacillati</taxon>
        <taxon>Actinomycetota</taxon>
        <taxon>Actinomycetes</taxon>
        <taxon>Mycobacteriales</taxon>
        <taxon>Corynebacteriaceae</taxon>
        <taxon>Corynebacterium</taxon>
    </lineage>
</organism>
<dbReference type="InterPro" id="IPR049726">
    <property type="entry name" value="TtfA-like_core"/>
</dbReference>
<feature type="compositionally biased region" description="Low complexity" evidence="1">
    <location>
        <begin position="198"/>
        <end position="213"/>
    </location>
</feature>
<name>A0AB36RLG4_9CORY</name>
<reference evidence="2 3" key="1">
    <citation type="submission" date="2017-08" db="EMBL/GenBank/DDBJ databases">
        <title>Whole genome sequences of 6 clinical strains closest to Corynebacterium imitans.</title>
        <authorList>
            <person name="Bernier A.-M."/>
            <person name="Burdz T."/>
            <person name="Bernard K."/>
        </authorList>
    </citation>
    <scope>NUCLEOTIDE SEQUENCE [LARGE SCALE GENOMIC DNA]</scope>
    <source>
        <strain evidence="2 3">NML92-0415</strain>
    </source>
</reference>
<feature type="compositionally biased region" description="Basic and acidic residues" evidence="1">
    <location>
        <begin position="215"/>
        <end position="250"/>
    </location>
</feature>
<evidence type="ECO:0000313" key="2">
    <source>
        <dbReference type="EMBL" id="PAT11191.1"/>
    </source>
</evidence>
<comment type="caution">
    <text evidence="2">The sequence shown here is derived from an EMBL/GenBank/DDBJ whole genome shotgun (WGS) entry which is preliminary data.</text>
</comment>
<dbReference type="EMBL" id="NSGP01000003">
    <property type="protein sequence ID" value="PAT11191.1"/>
    <property type="molecule type" value="Genomic_DNA"/>
</dbReference>
<feature type="region of interest" description="Disordered" evidence="1">
    <location>
        <begin position="135"/>
        <end position="250"/>
    </location>
</feature>
<proteinExistence type="predicted"/>
<dbReference type="Proteomes" id="UP000218041">
    <property type="component" value="Unassembled WGS sequence"/>
</dbReference>
<evidence type="ECO:0000313" key="3">
    <source>
        <dbReference type="Proteomes" id="UP000218041"/>
    </source>
</evidence>
<dbReference type="AlphaFoldDB" id="A0AB36RLG4"/>
<gene>
    <name evidence="2" type="ORF">CKJ80_03310</name>
</gene>
<evidence type="ECO:0000256" key="1">
    <source>
        <dbReference type="SAM" id="MobiDB-lite"/>
    </source>
</evidence>
<dbReference type="CDD" id="cd21904">
    <property type="entry name" value="TtfA-like"/>
    <property type="match status" value="1"/>
</dbReference>
<accession>A0AB36RLG4</accession>